<feature type="region of interest" description="Disordered" evidence="1">
    <location>
        <begin position="1"/>
        <end position="33"/>
    </location>
</feature>
<dbReference type="Proteomes" id="UP000253472">
    <property type="component" value="Unassembled WGS sequence"/>
</dbReference>
<sequence length="148" mass="17425">MSDDETLPSQQPHEAAATTKSKKKKQRKPQTDEEYAFQLEQWNSTGPTINTDMWLYENLDKLNVDVKVDRVKLLHAVELAYYQRDYKKCLELIERGEKMYDVDIDAVGECITNDYKNSQKQVKWNKKLEKNIMELYSIKVKCINKVNS</sequence>
<reference evidence="2 3" key="1">
    <citation type="submission" date="2018-06" db="EMBL/GenBank/DDBJ databases">
        <title>Whole genome sequencing of Candida tropicalis (genome annotated by CSBL at Korea University).</title>
        <authorList>
            <person name="Ahn J."/>
        </authorList>
    </citation>
    <scope>NUCLEOTIDE SEQUENCE [LARGE SCALE GENOMIC DNA]</scope>
    <source>
        <strain evidence="2 3">ATCC 20962</strain>
    </source>
</reference>
<comment type="caution">
    <text evidence="2">The sequence shown here is derived from an EMBL/GenBank/DDBJ whole genome shotgun (WGS) entry which is preliminary data.</text>
</comment>
<organism evidence="2 3">
    <name type="scientific">Candida viswanathii</name>
    <dbReference type="NCBI Taxonomy" id="5486"/>
    <lineage>
        <taxon>Eukaryota</taxon>
        <taxon>Fungi</taxon>
        <taxon>Dikarya</taxon>
        <taxon>Ascomycota</taxon>
        <taxon>Saccharomycotina</taxon>
        <taxon>Pichiomycetes</taxon>
        <taxon>Debaryomycetaceae</taxon>
        <taxon>Candida/Lodderomyces clade</taxon>
        <taxon>Candida</taxon>
    </lineage>
</organism>
<dbReference type="OrthoDB" id="4082971at2759"/>
<gene>
    <name evidence="2" type="ORF">Cantr_07095</name>
</gene>
<proteinExistence type="predicted"/>
<evidence type="ECO:0000256" key="1">
    <source>
        <dbReference type="SAM" id="MobiDB-lite"/>
    </source>
</evidence>
<keyword evidence="3" id="KW-1185">Reference proteome</keyword>
<dbReference type="EMBL" id="QLNQ01000027">
    <property type="protein sequence ID" value="RCK59048.1"/>
    <property type="molecule type" value="Genomic_DNA"/>
</dbReference>
<dbReference type="AlphaFoldDB" id="A0A367XZL9"/>
<evidence type="ECO:0000313" key="2">
    <source>
        <dbReference type="EMBL" id="RCK59048.1"/>
    </source>
</evidence>
<name>A0A367XZL9_9ASCO</name>
<evidence type="ECO:0000313" key="3">
    <source>
        <dbReference type="Proteomes" id="UP000253472"/>
    </source>
</evidence>
<accession>A0A367XZL9</accession>
<protein>
    <submittedName>
        <fullName evidence="2">Uncharacterized protein</fullName>
    </submittedName>
</protein>